<dbReference type="Pfam" id="PF00561">
    <property type="entry name" value="Abhydrolase_1"/>
    <property type="match status" value="1"/>
</dbReference>
<name>D3Q7F5_STANL</name>
<feature type="domain" description="Peptidase S33 tripeptidyl aminopeptidase-like C-terminal" evidence="3">
    <location>
        <begin position="438"/>
        <end position="487"/>
    </location>
</feature>
<sequence length="490" mass="53322">MRARNRTLVATMIAVGLTAAVIPLVAGADAEAAGELKWGDCADNDVVEDAEPTEIPKDLECAEVTVPVDRDDPDRTVAIQISRLPYTGEGESKGSVTVVPGGPGGAGTSDLISAGDTFKNLREHFNVVGYDPRGHYLDKNMPMEDCLNNGPEFAAPKTRKEFDKVHAKQRAAIDKCRDHDPQLFDSLNSLTQAEDLDAVREAIGEEKLNAHATSYGGTIVQAYARTFPERVRTMYVDGASSHDQKIADAEKTYFEVREDLFGRFVKWCDGDADCALSGEDVPAVWQKLLADADKSPIPVPDHEGVSFNGHDLQGSAAILTNKDDRWPDLAKAIVEARDENKASIFGKLGLVKGRKAFSPARGVAVHCGDGRGYDDYQQYREGRKRGERLSPNFPEVRVNRGIFCVDFDAPVSNPPAPMPGDELPPILGAAAANEDDVHRITDQVPGSRLLRYEGYGHGLYVTGNECVIKHADRYFVDGTLPDEGVTCPKE</sequence>
<dbReference type="GO" id="GO:0003824">
    <property type="term" value="F:catalytic activity"/>
    <property type="evidence" value="ECO:0007669"/>
    <property type="project" value="UniProtKB-ARBA"/>
</dbReference>
<dbReference type="HOGENOM" id="CLU_013364_3_3_11"/>
<dbReference type="AlphaFoldDB" id="D3Q7F5"/>
<evidence type="ECO:0000313" key="4">
    <source>
        <dbReference type="EMBL" id="ADD42426.1"/>
    </source>
</evidence>
<proteinExistence type="predicted"/>
<dbReference type="InterPro" id="IPR013595">
    <property type="entry name" value="Pept_S33_TAP-like_C"/>
</dbReference>
<dbReference type="SUPFAM" id="SSF53474">
    <property type="entry name" value="alpha/beta-Hydrolases"/>
    <property type="match status" value="1"/>
</dbReference>
<feature type="domain" description="AB hydrolase-1" evidence="2">
    <location>
        <begin position="103"/>
        <end position="289"/>
    </location>
</feature>
<gene>
    <name evidence="4" type="ordered locus">Snas_2750</name>
</gene>
<dbReference type="InterPro" id="IPR000073">
    <property type="entry name" value="AB_hydrolase_1"/>
</dbReference>
<reference evidence="4 5" key="1">
    <citation type="journal article" date="2009" name="Stand. Genomic Sci.">
        <title>Complete genome sequence of Stackebrandtia nassauensis type strain (LLR-40K-21).</title>
        <authorList>
            <person name="Munk C."/>
            <person name="Lapidus A."/>
            <person name="Copeland A."/>
            <person name="Jando M."/>
            <person name="Mayilraj S."/>
            <person name="Glavina Del Rio T."/>
            <person name="Nolan M."/>
            <person name="Chen F."/>
            <person name="Lucas S."/>
            <person name="Tice H."/>
            <person name="Cheng J.F."/>
            <person name="Han C."/>
            <person name="Detter J.C."/>
            <person name="Bruce D."/>
            <person name="Goodwin L."/>
            <person name="Chain P."/>
            <person name="Pitluck S."/>
            <person name="Goker M."/>
            <person name="Ovchinikova G."/>
            <person name="Pati A."/>
            <person name="Ivanova N."/>
            <person name="Mavromatis K."/>
            <person name="Chen A."/>
            <person name="Palaniappan K."/>
            <person name="Land M."/>
            <person name="Hauser L."/>
            <person name="Chang Y.J."/>
            <person name="Jeffries C.D."/>
            <person name="Bristow J."/>
            <person name="Eisen J.A."/>
            <person name="Markowitz V."/>
            <person name="Hugenholtz P."/>
            <person name="Kyrpides N.C."/>
            <person name="Klenk H.P."/>
        </authorList>
    </citation>
    <scope>NUCLEOTIDE SEQUENCE [LARGE SCALE GENOMIC DNA]</scope>
    <source>
        <strain evidence="5">DSM 44728 / CIP 108903 / NRRL B-16338 / NBRC 102104 / LLR-40K-21</strain>
    </source>
</reference>
<dbReference type="EMBL" id="CP001778">
    <property type="protein sequence ID" value="ADD42426.1"/>
    <property type="molecule type" value="Genomic_DNA"/>
</dbReference>
<dbReference type="Gene3D" id="3.40.50.1820">
    <property type="entry name" value="alpha/beta hydrolase"/>
    <property type="match status" value="1"/>
</dbReference>
<feature type="chain" id="PRO_5003048927" evidence="1">
    <location>
        <begin position="29"/>
        <end position="490"/>
    </location>
</feature>
<keyword evidence="1" id="KW-0732">Signal</keyword>
<accession>D3Q7F5</accession>
<keyword evidence="5" id="KW-1185">Reference proteome</keyword>
<evidence type="ECO:0000259" key="3">
    <source>
        <dbReference type="Pfam" id="PF08386"/>
    </source>
</evidence>
<dbReference type="Proteomes" id="UP000000844">
    <property type="component" value="Chromosome"/>
</dbReference>
<dbReference type="OrthoDB" id="4006962at2"/>
<feature type="signal peptide" evidence="1">
    <location>
        <begin position="1"/>
        <end position="28"/>
    </location>
</feature>
<evidence type="ECO:0000256" key="1">
    <source>
        <dbReference type="SAM" id="SignalP"/>
    </source>
</evidence>
<evidence type="ECO:0000259" key="2">
    <source>
        <dbReference type="Pfam" id="PF00561"/>
    </source>
</evidence>
<dbReference type="Pfam" id="PF08386">
    <property type="entry name" value="Abhydrolase_4"/>
    <property type="match status" value="1"/>
</dbReference>
<protein>
    <submittedName>
        <fullName evidence="4">TAP domain protein</fullName>
    </submittedName>
</protein>
<dbReference type="RefSeq" id="WP_013017997.1">
    <property type="nucleotide sequence ID" value="NC_013947.1"/>
</dbReference>
<dbReference type="KEGG" id="sna:Snas_2750"/>
<dbReference type="eggNOG" id="COG0596">
    <property type="taxonomic scope" value="Bacteria"/>
</dbReference>
<dbReference type="STRING" id="446470.Snas_2750"/>
<evidence type="ECO:0000313" key="5">
    <source>
        <dbReference type="Proteomes" id="UP000000844"/>
    </source>
</evidence>
<organism evidence="4 5">
    <name type="scientific">Stackebrandtia nassauensis (strain DSM 44728 / CIP 108903 / NRRL B-16338 / NBRC 102104 / LLR-40K-21)</name>
    <dbReference type="NCBI Taxonomy" id="446470"/>
    <lineage>
        <taxon>Bacteria</taxon>
        <taxon>Bacillati</taxon>
        <taxon>Actinomycetota</taxon>
        <taxon>Actinomycetes</taxon>
        <taxon>Glycomycetales</taxon>
        <taxon>Glycomycetaceae</taxon>
        <taxon>Stackebrandtia</taxon>
    </lineage>
</organism>
<dbReference type="InterPro" id="IPR029058">
    <property type="entry name" value="AB_hydrolase_fold"/>
</dbReference>